<sequence>MSAGPILSQLWCSFWAQLVKLPQYLSQLFCGLLHRGQSGHGSRGPLSSTSAERAKELLFSPDELIPGGQLHKSTPYPLTPQQVENSIEAFIASINKSAICALASRHNGGKSCRIVDQRNGSFNICFFVLFDAEDVKWVVRIPIEPVISNTWAKVVSEVTTIKYIKSKTTIPCPDVYGYGHEDTLIEGVSTPFMLMECLHGQQLSTRAVLHATETQRRNLYIDLIDTLAQLRQLEFPAAGSLIPKSESPDDESDPIIGPLLSMTVNEFERQREMPQATEVYTSMKDFVDLHSHILSETFQLPVQELEYRQAKMEIFALNSIAKEIRTYSELQEPSHSFVLAHPDLRCGNILVDDDFHILGIIDWEFTHTVPRQLLLPPPWITGHDPDTLLVITGVPRHQILQEFSRVLQEMHEASNGWTLLWQDWGFQQGIHLQVEGPLLRLSPVSQILRHPSSLMDVYYSSIFQRIFGSATCKDVVINDFFEDKENRELAMRVELQMQRSERYTDHLKSRGLFIADERSQQLQDVLANLQILMQARQEGLEKKGKNSISSR</sequence>
<feature type="signal peptide" evidence="1">
    <location>
        <begin position="1"/>
        <end position="16"/>
    </location>
</feature>
<reference evidence="3 4" key="1">
    <citation type="submission" date="2014-02" db="EMBL/GenBank/DDBJ databases">
        <title>The genome sequence of the entomopathogenic fungus Metarhizium robertsii ARSEF 2575.</title>
        <authorList>
            <person name="Giuliano Garisto Donzelli B."/>
            <person name="Roe B.A."/>
            <person name="Macmil S.L."/>
            <person name="Krasnoff S.B."/>
            <person name="Gibson D.M."/>
        </authorList>
    </citation>
    <scope>NUCLEOTIDE SEQUENCE [LARGE SCALE GENOMIC DNA]</scope>
    <source>
        <strain evidence="3 4">ARSEF 2575</strain>
    </source>
</reference>
<feature type="domain" description="Aminoglycoside phosphotransferase" evidence="2">
    <location>
        <begin position="136"/>
        <end position="367"/>
    </location>
</feature>
<dbReference type="eggNOG" id="ENOG502S3GD">
    <property type="taxonomic scope" value="Eukaryota"/>
</dbReference>
<evidence type="ECO:0000256" key="1">
    <source>
        <dbReference type="SAM" id="SignalP"/>
    </source>
</evidence>
<dbReference type="SUPFAM" id="SSF56112">
    <property type="entry name" value="Protein kinase-like (PK-like)"/>
    <property type="match status" value="1"/>
</dbReference>
<dbReference type="EMBL" id="JELW01000032">
    <property type="protein sequence ID" value="EXU97903.1"/>
    <property type="molecule type" value="Genomic_DNA"/>
</dbReference>
<dbReference type="Gene3D" id="3.90.1200.10">
    <property type="match status" value="1"/>
</dbReference>
<keyword evidence="3" id="KW-0418">Kinase</keyword>
<dbReference type="OrthoDB" id="10003767at2759"/>
<dbReference type="InterPro" id="IPR011009">
    <property type="entry name" value="Kinase-like_dom_sf"/>
</dbReference>
<evidence type="ECO:0000313" key="4">
    <source>
        <dbReference type="Proteomes" id="UP000030151"/>
    </source>
</evidence>
<dbReference type="GO" id="GO:0016301">
    <property type="term" value="F:kinase activity"/>
    <property type="evidence" value="ECO:0007669"/>
    <property type="project" value="UniProtKB-KW"/>
</dbReference>
<keyword evidence="3" id="KW-0808">Transferase</keyword>
<comment type="caution">
    <text evidence="3">The sequence shown here is derived from an EMBL/GenBank/DDBJ whole genome shotgun (WGS) entry which is preliminary data.</text>
</comment>
<dbReference type="InterPro" id="IPR051678">
    <property type="entry name" value="AGP_Transferase"/>
</dbReference>
<protein>
    <submittedName>
        <fullName evidence="3">Aminoglycoside 3'-phosphotransferase/choline kinase domain protein</fullName>
    </submittedName>
</protein>
<keyword evidence="1" id="KW-0732">Signal</keyword>
<evidence type="ECO:0000313" key="3">
    <source>
        <dbReference type="EMBL" id="EXU97903.1"/>
    </source>
</evidence>
<name>A0A014MZR1_9HYPO</name>
<proteinExistence type="predicted"/>
<dbReference type="AlphaFoldDB" id="A0A014MZR1"/>
<gene>
    <name evidence="3" type="ORF">X797_009093</name>
</gene>
<organism evidence="3 4">
    <name type="scientific">Metarhizium robertsii</name>
    <dbReference type="NCBI Taxonomy" id="568076"/>
    <lineage>
        <taxon>Eukaryota</taxon>
        <taxon>Fungi</taxon>
        <taxon>Dikarya</taxon>
        <taxon>Ascomycota</taxon>
        <taxon>Pezizomycotina</taxon>
        <taxon>Sordariomycetes</taxon>
        <taxon>Hypocreomycetidae</taxon>
        <taxon>Hypocreales</taxon>
        <taxon>Clavicipitaceae</taxon>
        <taxon>Metarhizium</taxon>
    </lineage>
</organism>
<dbReference type="Proteomes" id="UP000030151">
    <property type="component" value="Unassembled WGS sequence"/>
</dbReference>
<dbReference type="HOGENOM" id="CLU_030115_2_1_1"/>
<feature type="chain" id="PRO_5001473835" evidence="1">
    <location>
        <begin position="17"/>
        <end position="551"/>
    </location>
</feature>
<dbReference type="PANTHER" id="PTHR21310">
    <property type="entry name" value="AMINOGLYCOSIDE PHOSPHOTRANSFERASE-RELATED-RELATED"/>
    <property type="match status" value="1"/>
</dbReference>
<dbReference type="PANTHER" id="PTHR21310:SF37">
    <property type="entry name" value="AMINOGLYCOSIDE PHOSPHOTRANSFERASE DOMAIN-CONTAINING PROTEIN"/>
    <property type="match status" value="1"/>
</dbReference>
<dbReference type="InterPro" id="IPR002575">
    <property type="entry name" value="Aminoglycoside_PTrfase"/>
</dbReference>
<accession>A0A014MZR1</accession>
<evidence type="ECO:0000259" key="2">
    <source>
        <dbReference type="Pfam" id="PF01636"/>
    </source>
</evidence>
<dbReference type="Gene3D" id="3.30.200.20">
    <property type="entry name" value="Phosphorylase Kinase, domain 1"/>
    <property type="match status" value="1"/>
</dbReference>
<dbReference type="Pfam" id="PF01636">
    <property type="entry name" value="APH"/>
    <property type="match status" value="1"/>
</dbReference>